<protein>
    <submittedName>
        <fullName evidence="1">Uncharacterized protein</fullName>
    </submittedName>
</protein>
<proteinExistence type="predicted"/>
<dbReference type="EMBL" id="MN740947">
    <property type="protein sequence ID" value="QHU19287.1"/>
    <property type="molecule type" value="Genomic_DNA"/>
</dbReference>
<accession>A0A6C0KRE9</accession>
<name>A0A6C0KRE9_9ZZZZ</name>
<organism evidence="1">
    <name type="scientific">viral metagenome</name>
    <dbReference type="NCBI Taxonomy" id="1070528"/>
    <lineage>
        <taxon>unclassified sequences</taxon>
        <taxon>metagenomes</taxon>
        <taxon>organismal metagenomes</taxon>
    </lineage>
</organism>
<sequence length="68" mass="7908">MDSDLLSILPNNFDTYDNLKKQSIIKYLNQLDLIEKKAYIIGKNHLGTSFNIIKSNGFINWQKNNFSN</sequence>
<dbReference type="AlphaFoldDB" id="A0A6C0KRE9"/>
<reference evidence="1" key="1">
    <citation type="journal article" date="2020" name="Nature">
        <title>Giant virus diversity and host interactions through global metagenomics.</title>
        <authorList>
            <person name="Schulz F."/>
            <person name="Roux S."/>
            <person name="Paez-Espino D."/>
            <person name="Jungbluth S."/>
            <person name="Walsh D.A."/>
            <person name="Denef V.J."/>
            <person name="McMahon K.D."/>
            <person name="Konstantinidis K.T."/>
            <person name="Eloe-Fadrosh E.A."/>
            <person name="Kyrpides N.C."/>
            <person name="Woyke T."/>
        </authorList>
    </citation>
    <scope>NUCLEOTIDE SEQUENCE</scope>
    <source>
        <strain evidence="1">GVMAG-S-3300013014-104</strain>
    </source>
</reference>
<evidence type="ECO:0000313" key="1">
    <source>
        <dbReference type="EMBL" id="QHU19287.1"/>
    </source>
</evidence>